<feature type="compositionally biased region" description="Basic residues" evidence="7">
    <location>
        <begin position="21"/>
        <end position="39"/>
    </location>
</feature>
<feature type="domain" description="Histidine kinase" evidence="9">
    <location>
        <begin position="502"/>
        <end position="845"/>
    </location>
</feature>
<dbReference type="GO" id="GO:0005886">
    <property type="term" value="C:plasma membrane"/>
    <property type="evidence" value="ECO:0007669"/>
    <property type="project" value="TreeGrafter"/>
</dbReference>
<dbReference type="InterPro" id="IPR004358">
    <property type="entry name" value="Sig_transdc_His_kin-like_C"/>
</dbReference>
<feature type="region of interest" description="Disordered" evidence="7">
    <location>
        <begin position="220"/>
        <end position="242"/>
    </location>
</feature>
<dbReference type="EC" id="2.7.13.3" evidence="2"/>
<evidence type="ECO:0000259" key="10">
    <source>
        <dbReference type="PROSITE" id="PS50110"/>
    </source>
</evidence>
<feature type="transmembrane region" description="Helical" evidence="8">
    <location>
        <begin position="440"/>
        <end position="459"/>
    </location>
</feature>
<dbReference type="Pfam" id="PF00072">
    <property type="entry name" value="Response_reg"/>
    <property type="match status" value="1"/>
</dbReference>
<keyword evidence="8" id="KW-1133">Transmembrane helix</keyword>
<dbReference type="AlphaFoldDB" id="A0A0C9VAW3"/>
<dbReference type="Pfam" id="PF02518">
    <property type="entry name" value="HATPase_c"/>
    <property type="match status" value="1"/>
</dbReference>
<dbReference type="Gene3D" id="1.10.287.130">
    <property type="match status" value="1"/>
</dbReference>
<dbReference type="PANTHER" id="PTHR43047">
    <property type="entry name" value="TWO-COMPONENT HISTIDINE PROTEIN KINASE"/>
    <property type="match status" value="1"/>
</dbReference>
<dbReference type="GO" id="GO:0000155">
    <property type="term" value="F:phosphorelay sensor kinase activity"/>
    <property type="evidence" value="ECO:0007669"/>
    <property type="project" value="InterPro"/>
</dbReference>
<dbReference type="InterPro" id="IPR036890">
    <property type="entry name" value="HATPase_C_sf"/>
</dbReference>
<dbReference type="SUPFAM" id="SSF47384">
    <property type="entry name" value="Homodimeric domain of signal transducing histidine kinase"/>
    <property type="match status" value="1"/>
</dbReference>
<feature type="transmembrane region" description="Helical" evidence="8">
    <location>
        <begin position="416"/>
        <end position="434"/>
    </location>
</feature>
<feature type="region of interest" description="Disordered" evidence="7">
    <location>
        <begin position="674"/>
        <end position="708"/>
    </location>
</feature>
<evidence type="ECO:0000256" key="2">
    <source>
        <dbReference type="ARBA" id="ARBA00012438"/>
    </source>
</evidence>
<comment type="catalytic activity">
    <reaction evidence="1">
        <text>ATP + protein L-histidine = ADP + protein N-phospho-L-histidine.</text>
        <dbReference type="EC" id="2.7.13.3"/>
    </reaction>
</comment>
<dbReference type="SUPFAM" id="SSF55874">
    <property type="entry name" value="ATPase domain of HSP90 chaperone/DNA topoisomerase II/histidine kinase"/>
    <property type="match status" value="1"/>
</dbReference>
<keyword evidence="5" id="KW-0418">Kinase</keyword>
<gene>
    <name evidence="11" type="ORF">M422DRAFT_258577</name>
</gene>
<evidence type="ECO:0000256" key="6">
    <source>
        <dbReference type="PROSITE-ProRule" id="PRU00169"/>
    </source>
</evidence>
<dbReference type="SMART" id="SM00448">
    <property type="entry name" value="REC"/>
    <property type="match status" value="1"/>
</dbReference>
<keyword evidence="3 6" id="KW-0597">Phosphoprotein</keyword>
<keyword evidence="8" id="KW-0472">Membrane</keyword>
<name>A0A0C9VAW3_SPHS4</name>
<reference evidence="11 12" key="1">
    <citation type="submission" date="2014-06" db="EMBL/GenBank/DDBJ databases">
        <title>Evolutionary Origins and Diversification of the Mycorrhizal Mutualists.</title>
        <authorList>
            <consortium name="DOE Joint Genome Institute"/>
            <consortium name="Mycorrhizal Genomics Consortium"/>
            <person name="Kohler A."/>
            <person name="Kuo A."/>
            <person name="Nagy L.G."/>
            <person name="Floudas D."/>
            <person name="Copeland A."/>
            <person name="Barry K.W."/>
            <person name="Cichocki N."/>
            <person name="Veneault-Fourrey C."/>
            <person name="LaButti K."/>
            <person name="Lindquist E.A."/>
            <person name="Lipzen A."/>
            <person name="Lundell T."/>
            <person name="Morin E."/>
            <person name="Murat C."/>
            <person name="Riley R."/>
            <person name="Ohm R."/>
            <person name="Sun H."/>
            <person name="Tunlid A."/>
            <person name="Henrissat B."/>
            <person name="Grigoriev I.V."/>
            <person name="Hibbett D.S."/>
            <person name="Martin F."/>
        </authorList>
    </citation>
    <scope>NUCLEOTIDE SEQUENCE [LARGE SCALE GENOMIC DNA]</scope>
    <source>
        <strain evidence="11 12">SS14</strain>
    </source>
</reference>
<dbReference type="InterPro" id="IPR036097">
    <property type="entry name" value="HisK_dim/P_sf"/>
</dbReference>
<feature type="compositionally biased region" description="Low complexity" evidence="7">
    <location>
        <begin position="220"/>
        <end position="230"/>
    </location>
</feature>
<dbReference type="OrthoDB" id="60033at2759"/>
<evidence type="ECO:0000256" key="8">
    <source>
        <dbReference type="SAM" id="Phobius"/>
    </source>
</evidence>
<sequence>MTEHNPDAGLPPPALAMTPKVRGKPMRPLKAHARLHAQRRMKETQKQEVKEKDFGKDLEAALGEKTMQEKAKAKGKAKAKQDENGTDEERDTERYRVDEPGKKSRIPLRVRWARFKKRIGTGSSMSDSILDPMETTTTSMTENSIRHYLERAKEGNNGVCDVPSMAGGLDAHRRTDTDMAAVREAKDGKEGRVRVDEEPVDQIVVDNVFLTGERAGSVTHTHTLTSHPPSEAANMTSGTTGTVRGTESVSTFSRWDRIYFFSLLRWRVFPAIYAFFRLDFYDEECEIQFQKEMWYTGKTIAFYSGIFLILNWILACAIVPTPWSIADKIFYSTFGVIASFPVPFLVAFDWPKVRPGIWQLYMMYCIGIWGVSNRHLSNMKFDTHRDSSTLAIDIPNVLYIMVLQVVGLFGLRLSRLTAAIITCIVVCLACTLIVPFKTQWIKNVFNIIVFEFFILFMHYKRETSDRRLFSLRDQLKIQFRATQKAQVAERKEASSKRRLTSYIFHEVRVPLNTALLAVQNMKAVGAIGKDQGQDVEFAALEGSLSMMSKVLNDVLDFNRMDSGRFESVSTPYPFHTVMRSMFVPLRLAADAGGLEFVTKLDPRIDQVARRAAYEAQGYDADWIDARLKEDDDTCALVVGDEMRLRQIVTNLASNACKFTHPGGRVEITTRLVFPSPPGDGATEQRASNAHPYGGGSGVEASTSGTDSEKTKVALETSGAIRAATPEVNMDFKEPVGLSESRLSVHNSIEGGTKPVNVHPPPPLEQIVVHIEVTDTGVGIRARDLVDLRLFSPYVQTEIGRHQGGKGTGLGLALIRHIVKLSGGRLGVKSKLGVGSTFWVELPLGVGKRAANMAKSQNEHNQPRISFDAIQGLRTSTDAGPPIVPVPIPLTPGKEDTGPIDIPVMSPLATSALKTIMEQGALPVFSHAALGSVSGVTSSSRPVTPSLHGLTPKHELPEPNFEAKPSFEIPRAPSPSMNLTGNGLGGVPKPPTMHHPYSLDRRSCDAAVATSPEAATGTTAISPFTALQSPSSARHSPSGQFPSQPSPFVPGSVASPTGAVSRPASSSPGILPSNTPSLNTTSLSPVVPAIASAPAAASTPATSRPTISTTSDHPLKVLVVDDDPLTRTLMSRMLARMGCLTACAENGLLALEQIMATPSPRIRTENEAPLTLEDAWAEEDARFSIVFLDNQMPIMSGLGTTRHLREAGRADFVIGVTGNALISDQKEYLDAGADHVLTKPVKEGSLKSMLEAAQARRLQRIYAAAHITPNS</sequence>
<organism evidence="11 12">
    <name type="scientific">Sphaerobolus stellatus (strain SS14)</name>
    <dbReference type="NCBI Taxonomy" id="990650"/>
    <lineage>
        <taxon>Eukaryota</taxon>
        <taxon>Fungi</taxon>
        <taxon>Dikarya</taxon>
        <taxon>Basidiomycota</taxon>
        <taxon>Agaricomycotina</taxon>
        <taxon>Agaricomycetes</taxon>
        <taxon>Phallomycetidae</taxon>
        <taxon>Geastrales</taxon>
        <taxon>Sphaerobolaceae</taxon>
        <taxon>Sphaerobolus</taxon>
    </lineage>
</organism>
<dbReference type="PANTHER" id="PTHR43047:SF66">
    <property type="entry name" value="HISKA"/>
    <property type="match status" value="1"/>
</dbReference>
<proteinExistence type="predicted"/>
<evidence type="ECO:0000259" key="9">
    <source>
        <dbReference type="PROSITE" id="PS50109"/>
    </source>
</evidence>
<dbReference type="PROSITE" id="PS50110">
    <property type="entry name" value="RESPONSE_REGULATORY"/>
    <property type="match status" value="1"/>
</dbReference>
<keyword evidence="12" id="KW-1185">Reference proteome</keyword>
<protein>
    <recommendedName>
        <fullName evidence="2">histidine kinase</fullName>
        <ecNumber evidence="2">2.7.13.3</ecNumber>
    </recommendedName>
</protein>
<dbReference type="SUPFAM" id="SSF52172">
    <property type="entry name" value="CheY-like"/>
    <property type="match status" value="1"/>
</dbReference>
<dbReference type="PROSITE" id="PS50109">
    <property type="entry name" value="HIS_KIN"/>
    <property type="match status" value="1"/>
</dbReference>
<dbReference type="InterPro" id="IPR003661">
    <property type="entry name" value="HisK_dim/P_dom"/>
</dbReference>
<evidence type="ECO:0000256" key="1">
    <source>
        <dbReference type="ARBA" id="ARBA00000085"/>
    </source>
</evidence>
<feature type="transmembrane region" description="Helical" evidence="8">
    <location>
        <begin position="300"/>
        <end position="323"/>
    </location>
</feature>
<dbReference type="InterPro" id="IPR001789">
    <property type="entry name" value="Sig_transdc_resp-reg_receiver"/>
</dbReference>
<feature type="transmembrane region" description="Helical" evidence="8">
    <location>
        <begin position="389"/>
        <end position="409"/>
    </location>
</feature>
<feature type="region of interest" description="Disordered" evidence="7">
    <location>
        <begin position="1026"/>
        <end position="1076"/>
    </location>
</feature>
<dbReference type="HOGENOM" id="CLU_006108_0_0_1"/>
<dbReference type="CDD" id="cd17546">
    <property type="entry name" value="REC_hyHK_CKI1_RcsC-like"/>
    <property type="match status" value="1"/>
</dbReference>
<dbReference type="GO" id="GO:0009927">
    <property type="term" value="F:histidine phosphotransfer kinase activity"/>
    <property type="evidence" value="ECO:0007669"/>
    <property type="project" value="TreeGrafter"/>
</dbReference>
<dbReference type="InterPro" id="IPR005467">
    <property type="entry name" value="His_kinase_dom"/>
</dbReference>
<dbReference type="SMART" id="SM00387">
    <property type="entry name" value="HATPase_c"/>
    <property type="match status" value="1"/>
</dbReference>
<evidence type="ECO:0000256" key="7">
    <source>
        <dbReference type="SAM" id="MobiDB-lite"/>
    </source>
</evidence>
<feature type="domain" description="Response regulatory" evidence="10">
    <location>
        <begin position="1115"/>
        <end position="1253"/>
    </location>
</feature>
<feature type="transmembrane region" description="Helical" evidence="8">
    <location>
        <begin position="329"/>
        <end position="348"/>
    </location>
</feature>
<dbReference type="CDD" id="cd00082">
    <property type="entry name" value="HisKA"/>
    <property type="match status" value="1"/>
</dbReference>
<dbReference type="SMART" id="SM00388">
    <property type="entry name" value="HisKA"/>
    <property type="match status" value="1"/>
</dbReference>
<feature type="region of interest" description="Disordered" evidence="7">
    <location>
        <begin position="936"/>
        <end position="958"/>
    </location>
</feature>
<dbReference type="EMBL" id="KN837158">
    <property type="protein sequence ID" value="KIJ38707.1"/>
    <property type="molecule type" value="Genomic_DNA"/>
</dbReference>
<evidence type="ECO:0000313" key="12">
    <source>
        <dbReference type="Proteomes" id="UP000054279"/>
    </source>
</evidence>
<accession>A0A0C9VAW3</accession>
<feature type="transmembrane region" description="Helical" evidence="8">
    <location>
        <begin position="360"/>
        <end position="377"/>
    </location>
</feature>
<dbReference type="PRINTS" id="PR00344">
    <property type="entry name" value="BCTRLSENSOR"/>
</dbReference>
<dbReference type="Gene3D" id="3.40.50.2300">
    <property type="match status" value="1"/>
</dbReference>
<evidence type="ECO:0000256" key="5">
    <source>
        <dbReference type="ARBA" id="ARBA00022777"/>
    </source>
</evidence>
<evidence type="ECO:0000256" key="3">
    <source>
        <dbReference type="ARBA" id="ARBA00022553"/>
    </source>
</evidence>
<feature type="compositionally biased region" description="Polar residues" evidence="7">
    <location>
        <begin position="233"/>
        <end position="242"/>
    </location>
</feature>
<keyword evidence="4" id="KW-0808">Transferase</keyword>
<dbReference type="Pfam" id="PF00512">
    <property type="entry name" value="HisKA"/>
    <property type="match status" value="1"/>
</dbReference>
<evidence type="ECO:0000256" key="4">
    <source>
        <dbReference type="ARBA" id="ARBA00022679"/>
    </source>
</evidence>
<feature type="compositionally biased region" description="Basic and acidic residues" evidence="7">
    <location>
        <begin position="40"/>
        <end position="59"/>
    </location>
</feature>
<dbReference type="Gene3D" id="3.30.565.10">
    <property type="entry name" value="Histidine kinase-like ATPase, C-terminal domain"/>
    <property type="match status" value="1"/>
</dbReference>
<dbReference type="Proteomes" id="UP000054279">
    <property type="component" value="Unassembled WGS sequence"/>
</dbReference>
<keyword evidence="8" id="KW-0812">Transmembrane</keyword>
<dbReference type="InterPro" id="IPR011006">
    <property type="entry name" value="CheY-like_superfamily"/>
</dbReference>
<evidence type="ECO:0000313" key="11">
    <source>
        <dbReference type="EMBL" id="KIJ38707.1"/>
    </source>
</evidence>
<feature type="modified residue" description="4-aspartylphosphate" evidence="6">
    <location>
        <position position="1188"/>
    </location>
</feature>
<dbReference type="InterPro" id="IPR003594">
    <property type="entry name" value="HATPase_dom"/>
</dbReference>
<feature type="compositionally biased region" description="Basic and acidic residues" evidence="7">
    <location>
        <begin position="91"/>
        <end position="100"/>
    </location>
</feature>
<feature type="region of interest" description="Disordered" evidence="7">
    <location>
        <begin position="1"/>
        <end position="100"/>
    </location>
</feature>